<evidence type="ECO:0000256" key="1">
    <source>
        <dbReference type="SAM" id="MobiDB-lite"/>
    </source>
</evidence>
<gene>
    <name evidence="3" type="ORF">ABQJ56_13865</name>
</gene>
<feature type="region of interest" description="Disordered" evidence="1">
    <location>
        <begin position="152"/>
        <end position="192"/>
    </location>
</feature>
<comment type="caution">
    <text evidence="3">The sequence shown here is derived from an EMBL/GenBank/DDBJ whole genome shotgun (WGS) entry which is preliminary data.</text>
</comment>
<proteinExistence type="predicted"/>
<evidence type="ECO:0000256" key="2">
    <source>
        <dbReference type="SAM" id="SignalP"/>
    </source>
</evidence>
<keyword evidence="2" id="KW-0732">Signal</keyword>
<keyword evidence="4" id="KW-1185">Reference proteome</keyword>
<organism evidence="3 4">
    <name type="scientific">Rhodanobacter geophilus</name>
    <dbReference type="NCBI Taxonomy" id="3162488"/>
    <lineage>
        <taxon>Bacteria</taxon>
        <taxon>Pseudomonadati</taxon>
        <taxon>Pseudomonadota</taxon>
        <taxon>Gammaproteobacteria</taxon>
        <taxon>Lysobacterales</taxon>
        <taxon>Rhodanobacteraceae</taxon>
        <taxon>Rhodanobacter</taxon>
    </lineage>
</organism>
<reference evidence="3 4" key="1">
    <citation type="submission" date="2024-06" db="EMBL/GenBank/DDBJ databases">
        <authorList>
            <person name="Woo H."/>
        </authorList>
    </citation>
    <scope>NUCLEOTIDE SEQUENCE [LARGE SCALE GENOMIC DNA]</scope>
    <source>
        <strain evidence="3 4">S2-g</strain>
    </source>
</reference>
<dbReference type="Proteomes" id="UP001556170">
    <property type="component" value="Unassembled WGS sequence"/>
</dbReference>
<sequence>MRKQLLSAVVVALLGSTSASAGDSMSLNQFPHRVEPVLVRVDAAGKVTQASPAYELSPKMTRLLQDNLSEMIRKPATDKHGKPVSSQFIMNMALLATPNGSGSYEAYFTYVSTKPVPPGSWYWVHLDGDRLALASQDMFRFGRDRHRSVPVSRYGDGYRPTYRGSSQPMPASMHAPAQATQSTSSNAPAHTR</sequence>
<name>A0ABV3QSJ4_9GAMM</name>
<protein>
    <submittedName>
        <fullName evidence="3">Uncharacterized protein</fullName>
    </submittedName>
</protein>
<feature type="chain" id="PRO_5046789842" evidence="2">
    <location>
        <begin position="22"/>
        <end position="192"/>
    </location>
</feature>
<evidence type="ECO:0000313" key="3">
    <source>
        <dbReference type="EMBL" id="MEW9625311.1"/>
    </source>
</evidence>
<feature type="signal peptide" evidence="2">
    <location>
        <begin position="1"/>
        <end position="21"/>
    </location>
</feature>
<evidence type="ECO:0000313" key="4">
    <source>
        <dbReference type="Proteomes" id="UP001556170"/>
    </source>
</evidence>
<feature type="compositionally biased region" description="Polar residues" evidence="1">
    <location>
        <begin position="178"/>
        <end position="192"/>
    </location>
</feature>
<dbReference type="EMBL" id="JBFOHL010000012">
    <property type="protein sequence ID" value="MEW9625311.1"/>
    <property type="molecule type" value="Genomic_DNA"/>
</dbReference>
<accession>A0ABV3QSJ4</accession>
<dbReference type="RefSeq" id="WP_367845598.1">
    <property type="nucleotide sequence ID" value="NZ_JBFOHL010000012.1"/>
</dbReference>